<keyword evidence="6" id="KW-0408">Iron</keyword>
<feature type="domain" description="TonB-dependent receptor plug" evidence="15">
    <location>
        <begin position="51"/>
        <end position="163"/>
    </location>
</feature>
<dbReference type="PANTHER" id="PTHR32552:SF81">
    <property type="entry name" value="TONB-DEPENDENT OUTER MEMBRANE RECEPTOR"/>
    <property type="match status" value="1"/>
</dbReference>
<keyword evidence="9 11" id="KW-0472">Membrane</keyword>
<keyword evidence="16" id="KW-0675">Receptor</keyword>
<evidence type="ECO:0000256" key="11">
    <source>
        <dbReference type="PROSITE-ProRule" id="PRU01360"/>
    </source>
</evidence>
<dbReference type="SUPFAM" id="SSF56935">
    <property type="entry name" value="Porins"/>
    <property type="match status" value="1"/>
</dbReference>
<keyword evidence="10 11" id="KW-0998">Cell outer membrane</keyword>
<keyword evidence="17" id="KW-1185">Reference proteome</keyword>
<keyword evidence="2 11" id="KW-0813">Transport</keyword>
<evidence type="ECO:0000256" key="13">
    <source>
        <dbReference type="SAM" id="SignalP"/>
    </source>
</evidence>
<gene>
    <name evidence="16" type="ORF">H6P80_15130</name>
</gene>
<organism evidence="16 17">
    <name type="scientific">Parasphingopyxis marina</name>
    <dbReference type="NCBI Taxonomy" id="2761622"/>
    <lineage>
        <taxon>Bacteria</taxon>
        <taxon>Pseudomonadati</taxon>
        <taxon>Pseudomonadota</taxon>
        <taxon>Alphaproteobacteria</taxon>
        <taxon>Sphingomonadales</taxon>
        <taxon>Sphingomonadaceae</taxon>
        <taxon>Parasphingopyxis</taxon>
    </lineage>
</organism>
<evidence type="ECO:0000256" key="12">
    <source>
        <dbReference type="RuleBase" id="RU003357"/>
    </source>
</evidence>
<accession>A0A842I0E4</accession>
<evidence type="ECO:0000259" key="14">
    <source>
        <dbReference type="Pfam" id="PF00593"/>
    </source>
</evidence>
<protein>
    <submittedName>
        <fullName evidence="16">TonB-dependent receptor</fullName>
    </submittedName>
</protein>
<evidence type="ECO:0000256" key="5">
    <source>
        <dbReference type="ARBA" id="ARBA00022692"/>
    </source>
</evidence>
<comment type="subcellular location">
    <subcellularLocation>
        <location evidence="1 11">Cell outer membrane</location>
        <topology evidence="1 11">Multi-pass membrane protein</topology>
    </subcellularLocation>
</comment>
<evidence type="ECO:0000256" key="1">
    <source>
        <dbReference type="ARBA" id="ARBA00004571"/>
    </source>
</evidence>
<keyword evidence="8 12" id="KW-0798">TonB box</keyword>
<dbReference type="Proteomes" id="UP000564378">
    <property type="component" value="Unassembled WGS sequence"/>
</dbReference>
<feature type="domain" description="TonB-dependent receptor-like beta-barrel" evidence="14">
    <location>
        <begin position="373"/>
        <end position="824"/>
    </location>
</feature>
<evidence type="ECO:0000256" key="7">
    <source>
        <dbReference type="ARBA" id="ARBA00023065"/>
    </source>
</evidence>
<evidence type="ECO:0000256" key="9">
    <source>
        <dbReference type="ARBA" id="ARBA00023136"/>
    </source>
</evidence>
<evidence type="ECO:0000256" key="3">
    <source>
        <dbReference type="ARBA" id="ARBA00022452"/>
    </source>
</evidence>
<evidence type="ECO:0000256" key="4">
    <source>
        <dbReference type="ARBA" id="ARBA00022496"/>
    </source>
</evidence>
<dbReference type="InterPro" id="IPR036942">
    <property type="entry name" value="Beta-barrel_TonB_sf"/>
</dbReference>
<comment type="caution">
    <text evidence="16">The sequence shown here is derived from an EMBL/GenBank/DDBJ whole genome shotgun (WGS) entry which is preliminary data.</text>
</comment>
<name>A0A842I0E4_9SPHN</name>
<proteinExistence type="inferred from homology"/>
<evidence type="ECO:0000313" key="17">
    <source>
        <dbReference type="Proteomes" id="UP000564378"/>
    </source>
</evidence>
<feature type="chain" id="PRO_5032691538" evidence="13">
    <location>
        <begin position="25"/>
        <end position="860"/>
    </location>
</feature>
<dbReference type="GO" id="GO:0006826">
    <property type="term" value="P:iron ion transport"/>
    <property type="evidence" value="ECO:0007669"/>
    <property type="project" value="UniProtKB-KW"/>
</dbReference>
<dbReference type="Pfam" id="PF00593">
    <property type="entry name" value="TonB_dep_Rec_b-barrel"/>
    <property type="match status" value="1"/>
</dbReference>
<keyword evidence="3 11" id="KW-1134">Transmembrane beta strand</keyword>
<keyword evidence="13" id="KW-0732">Signal</keyword>
<reference evidence="16 17" key="1">
    <citation type="submission" date="2020-08" db="EMBL/GenBank/DDBJ databases">
        <title>Draft genome sequence of Parasphingopyxis sp. GrpM-11.</title>
        <authorList>
            <person name="Oh J."/>
            <person name="Roh D.-H."/>
        </authorList>
    </citation>
    <scope>NUCLEOTIDE SEQUENCE [LARGE SCALE GENOMIC DNA]</scope>
    <source>
        <strain evidence="16 17">GrpM-11</strain>
    </source>
</reference>
<dbReference type="InterPro" id="IPR039426">
    <property type="entry name" value="TonB-dep_rcpt-like"/>
</dbReference>
<dbReference type="RefSeq" id="WP_185802258.1">
    <property type="nucleotide sequence ID" value="NZ_JACJVJ010000003.1"/>
</dbReference>
<dbReference type="GO" id="GO:0009279">
    <property type="term" value="C:cell outer membrane"/>
    <property type="evidence" value="ECO:0007669"/>
    <property type="project" value="UniProtKB-SubCell"/>
</dbReference>
<evidence type="ECO:0000256" key="2">
    <source>
        <dbReference type="ARBA" id="ARBA00022448"/>
    </source>
</evidence>
<dbReference type="PROSITE" id="PS52016">
    <property type="entry name" value="TONB_DEPENDENT_REC_3"/>
    <property type="match status" value="1"/>
</dbReference>
<dbReference type="EMBL" id="JACJVJ010000003">
    <property type="protein sequence ID" value="MBC2778956.1"/>
    <property type="molecule type" value="Genomic_DNA"/>
</dbReference>
<evidence type="ECO:0000259" key="15">
    <source>
        <dbReference type="Pfam" id="PF07715"/>
    </source>
</evidence>
<sequence>MDNLKAKLLAGAAALTSISVPAYAQDQGASGETSARNAPIVVTAQRREENVQDVPIAVSAFTADALEQRGVSDVSQLSGVAPNVTLDGGTPFSGSSAVLSAYIRGIGANDFAFNIDPGVGIYLDGVYLARTVGANQDLLDVERVEVLRGPQGTLFGRNTIGGAVNIVTRAPGDEFRVRGDFTTGSFNRIRVRGTVDLPITDGVAMSITGSFHDRDGYLERIPYDGPGAALAGNSLQYTDFLANDYETANDEGDTHEWSIRSRLDYDNGGRFRASFSGDYSKSDNNQIANRVIATTEFVPGAFAGLAANNVPGTGLDVVTGASGFLFAGLYNFCIGASPADLAARNAANLCGPRHNVGGYDTAPPLADPVLGGVNFPGNPAPDLLPYDSRFITQDIDQSYATGNNYARLENWGVSATLEFDLTDDILVKSITAYRRIDWDVGMDLDNSPLAILHTSFGMDQEQFSQEIQLQGSAFDGDVNFVFGGFYFTESGSMNDFVTFSDALLQVFGPNDLDTENYAAFGQIDWRATDWLGFTVGGRYTHESKDFIGRQQDLSGFNYDLFNCLPPGPVCAAALGFPDPNQPFRYYVSGTQTKSFNNFSPRVSVQLYPVDDVMFYGTWSRGYKTGGWTTRLSNPLPTAPDFNEEEAESFEIGIKSTLFDRLMTLNMAVFTTEYTGIQLNFQQGVSPTIQNAGTARIRGAEFEVSIVPNEVFRLDASVGFTDAEYTNVLPQSVVAANPFQAGTFAGADLPKAPTFSLNISPSVTLPIGELGTLTMSADYTHTSSLWNDTERTLLLRRQSVDMLNASVTFRPPSEQWSITVGGTNLFDERYIITGQAQIAGGQIYGTYSRPAEWFARVGFEF</sequence>
<feature type="signal peptide" evidence="13">
    <location>
        <begin position="1"/>
        <end position="24"/>
    </location>
</feature>
<dbReference type="Gene3D" id="2.40.170.20">
    <property type="entry name" value="TonB-dependent receptor, beta-barrel domain"/>
    <property type="match status" value="2"/>
</dbReference>
<dbReference type="InterPro" id="IPR000531">
    <property type="entry name" value="Beta-barrel_TonB"/>
</dbReference>
<keyword evidence="5 11" id="KW-0812">Transmembrane</keyword>
<evidence type="ECO:0000256" key="6">
    <source>
        <dbReference type="ARBA" id="ARBA00023004"/>
    </source>
</evidence>
<dbReference type="AlphaFoldDB" id="A0A842I0E4"/>
<dbReference type="Pfam" id="PF07715">
    <property type="entry name" value="Plug"/>
    <property type="match status" value="1"/>
</dbReference>
<evidence type="ECO:0000256" key="10">
    <source>
        <dbReference type="ARBA" id="ARBA00023237"/>
    </source>
</evidence>
<evidence type="ECO:0000313" key="16">
    <source>
        <dbReference type="EMBL" id="MBC2778956.1"/>
    </source>
</evidence>
<keyword evidence="4" id="KW-0410">Iron transport</keyword>
<dbReference type="PANTHER" id="PTHR32552">
    <property type="entry name" value="FERRICHROME IRON RECEPTOR-RELATED"/>
    <property type="match status" value="1"/>
</dbReference>
<evidence type="ECO:0000256" key="8">
    <source>
        <dbReference type="ARBA" id="ARBA00023077"/>
    </source>
</evidence>
<dbReference type="InterPro" id="IPR012910">
    <property type="entry name" value="Plug_dom"/>
</dbReference>
<comment type="similarity">
    <text evidence="11 12">Belongs to the TonB-dependent receptor family.</text>
</comment>
<keyword evidence="7" id="KW-0406">Ion transport</keyword>